<organism evidence="6 7">
    <name type="scientific">Bailinhaonella thermotolerans</name>
    <dbReference type="NCBI Taxonomy" id="1070861"/>
    <lineage>
        <taxon>Bacteria</taxon>
        <taxon>Bacillati</taxon>
        <taxon>Actinomycetota</taxon>
        <taxon>Actinomycetes</taxon>
        <taxon>Streptosporangiales</taxon>
        <taxon>Streptosporangiaceae</taxon>
        <taxon>Bailinhaonella</taxon>
    </lineage>
</organism>
<dbReference type="PROSITE" id="PS01124">
    <property type="entry name" value="HTH_ARAC_FAMILY_2"/>
    <property type="match status" value="1"/>
</dbReference>
<keyword evidence="1" id="KW-0805">Transcription regulation</keyword>
<dbReference type="InterPro" id="IPR009057">
    <property type="entry name" value="Homeodomain-like_sf"/>
</dbReference>
<dbReference type="SMART" id="SM00342">
    <property type="entry name" value="HTH_ARAC"/>
    <property type="match status" value="1"/>
</dbReference>
<evidence type="ECO:0000313" key="6">
    <source>
        <dbReference type="EMBL" id="RJL35275.1"/>
    </source>
</evidence>
<name>A0A3A4B0M4_9ACTN</name>
<comment type="caution">
    <text evidence="6">The sequence shown here is derived from an EMBL/GenBank/DDBJ whole genome shotgun (WGS) entry which is preliminary data.</text>
</comment>
<dbReference type="EMBL" id="QZEY01000001">
    <property type="protein sequence ID" value="RJL35275.1"/>
    <property type="molecule type" value="Genomic_DNA"/>
</dbReference>
<dbReference type="RefSeq" id="WP_119924247.1">
    <property type="nucleotide sequence ID" value="NZ_QZEY01000001.1"/>
</dbReference>
<evidence type="ECO:0000256" key="1">
    <source>
        <dbReference type="ARBA" id="ARBA00023015"/>
    </source>
</evidence>
<dbReference type="GO" id="GO:0003700">
    <property type="term" value="F:DNA-binding transcription factor activity"/>
    <property type="evidence" value="ECO:0007669"/>
    <property type="project" value="InterPro"/>
</dbReference>
<keyword evidence="2" id="KW-0238">DNA-binding</keyword>
<evidence type="ECO:0000256" key="3">
    <source>
        <dbReference type="ARBA" id="ARBA00023163"/>
    </source>
</evidence>
<dbReference type="Pfam" id="PF12833">
    <property type="entry name" value="HTH_18"/>
    <property type="match status" value="1"/>
</dbReference>
<accession>A0A3A4B0M4</accession>
<dbReference type="Gene3D" id="1.10.10.60">
    <property type="entry name" value="Homeodomain-like"/>
    <property type="match status" value="1"/>
</dbReference>
<dbReference type="OrthoDB" id="2559672at2"/>
<evidence type="ECO:0000256" key="2">
    <source>
        <dbReference type="ARBA" id="ARBA00023125"/>
    </source>
</evidence>
<dbReference type="PANTHER" id="PTHR46796">
    <property type="entry name" value="HTH-TYPE TRANSCRIPTIONAL ACTIVATOR RHAS-RELATED"/>
    <property type="match status" value="1"/>
</dbReference>
<keyword evidence="3" id="KW-0804">Transcription</keyword>
<evidence type="ECO:0000256" key="4">
    <source>
        <dbReference type="SAM" id="MobiDB-lite"/>
    </source>
</evidence>
<feature type="domain" description="HTH araC/xylS-type" evidence="5">
    <location>
        <begin position="175"/>
        <end position="265"/>
    </location>
</feature>
<dbReference type="PANTHER" id="PTHR46796:SF15">
    <property type="entry name" value="BLL1074 PROTEIN"/>
    <property type="match status" value="1"/>
</dbReference>
<gene>
    <name evidence="6" type="ORF">D5H75_00070</name>
</gene>
<evidence type="ECO:0000259" key="5">
    <source>
        <dbReference type="PROSITE" id="PS01124"/>
    </source>
</evidence>
<feature type="region of interest" description="Disordered" evidence="4">
    <location>
        <begin position="1"/>
        <end position="21"/>
    </location>
</feature>
<dbReference type="InterPro" id="IPR018060">
    <property type="entry name" value="HTH_AraC"/>
</dbReference>
<reference evidence="6 7" key="1">
    <citation type="submission" date="2018-09" db="EMBL/GenBank/DDBJ databases">
        <title>YIM 75507 draft genome.</title>
        <authorList>
            <person name="Tang S."/>
            <person name="Feng Y."/>
        </authorList>
    </citation>
    <scope>NUCLEOTIDE SEQUENCE [LARGE SCALE GENOMIC DNA]</scope>
    <source>
        <strain evidence="6 7">YIM 75507</strain>
    </source>
</reference>
<protein>
    <submittedName>
        <fullName evidence="6">AraC family transcriptional regulator</fullName>
    </submittedName>
</protein>
<evidence type="ECO:0000313" key="7">
    <source>
        <dbReference type="Proteomes" id="UP000265768"/>
    </source>
</evidence>
<dbReference type="AlphaFoldDB" id="A0A3A4B0M4"/>
<dbReference type="Proteomes" id="UP000265768">
    <property type="component" value="Unassembled WGS sequence"/>
</dbReference>
<dbReference type="SUPFAM" id="SSF46689">
    <property type="entry name" value="Homeodomain-like"/>
    <property type="match status" value="1"/>
</dbReference>
<keyword evidence="7" id="KW-1185">Reference proteome</keyword>
<proteinExistence type="predicted"/>
<dbReference type="InterPro" id="IPR050204">
    <property type="entry name" value="AraC_XylS_family_regulators"/>
</dbReference>
<dbReference type="GO" id="GO:0043565">
    <property type="term" value="F:sequence-specific DNA binding"/>
    <property type="evidence" value="ECO:0007669"/>
    <property type="project" value="InterPro"/>
</dbReference>
<sequence length="309" mass="33779">MSDPGSGIPLESPWPPLGEGAAHQVSDAHWYKIGYSSAPRNGSRGHALYPCGLAQVVIGLDGGPVYVGDGAVPFEAPFFGLRNRPLRIGVDGPMRGLGIHMTPWAAHAILRLPMNEVVNAAVELREVGGDFGARLVRALRGASSWPEAFALADRFLRKRMGPREPDPVACAWWLLAREAGRISVGDLVARTGVSERSLELRFRERVGMSPKASGRLLRLQRALRLLVGGRPGAQVATECGFYDQAHLIRDCTALMGRRPSWFSQADRRIRQHVEYFGFVQDWVARVADHGGGRSLPLAEHRRGTPCPNC</sequence>